<sequence length="84" mass="9493">MKLAQFHFLLKTGKTTPIMLLDDIFDRLDARRVEEIVKLVAGAEFGQIFISDTNRGSLDKILARIDNSSHIYSVTDGEINLLKD</sequence>
<dbReference type="EMBL" id="VSSQ01059027">
    <property type="protein sequence ID" value="MPN12642.1"/>
    <property type="molecule type" value="Genomic_DNA"/>
</dbReference>
<feature type="domain" description="Cyclic nucleotide-binding" evidence="1">
    <location>
        <begin position="24"/>
        <end position="84"/>
    </location>
</feature>
<comment type="caution">
    <text evidence="2">The sequence shown here is derived from an EMBL/GenBank/DDBJ whole genome shotgun (WGS) entry which is preliminary data.</text>
</comment>
<proteinExistence type="predicted"/>
<protein>
    <submittedName>
        <fullName evidence="2">DNA replication and repair protein RecF</fullName>
    </submittedName>
</protein>
<accession>A0A645FGM4</accession>
<dbReference type="AlphaFoldDB" id="A0A645FGM4"/>
<dbReference type="InterPro" id="IPR000595">
    <property type="entry name" value="cNMP-bd_dom"/>
</dbReference>
<dbReference type="PROSITE" id="PS50042">
    <property type="entry name" value="CNMP_BINDING_3"/>
    <property type="match status" value="1"/>
</dbReference>
<organism evidence="2">
    <name type="scientific">bioreactor metagenome</name>
    <dbReference type="NCBI Taxonomy" id="1076179"/>
    <lineage>
        <taxon>unclassified sequences</taxon>
        <taxon>metagenomes</taxon>
        <taxon>ecological metagenomes</taxon>
    </lineage>
</organism>
<evidence type="ECO:0000259" key="1">
    <source>
        <dbReference type="PROSITE" id="PS50042"/>
    </source>
</evidence>
<name>A0A645FGM4_9ZZZZ</name>
<reference evidence="2" key="1">
    <citation type="submission" date="2019-08" db="EMBL/GenBank/DDBJ databases">
        <authorList>
            <person name="Kucharzyk K."/>
            <person name="Murdoch R.W."/>
            <person name="Higgins S."/>
            <person name="Loffler F."/>
        </authorList>
    </citation>
    <scope>NUCLEOTIDE SEQUENCE</scope>
</reference>
<gene>
    <name evidence="2" type="primary">recF_58</name>
    <name evidence="2" type="ORF">SDC9_159961</name>
</gene>
<evidence type="ECO:0000313" key="2">
    <source>
        <dbReference type="EMBL" id="MPN12642.1"/>
    </source>
</evidence>